<keyword evidence="4" id="KW-1185">Reference proteome</keyword>
<feature type="domain" description="M23ase beta-sheet core" evidence="2">
    <location>
        <begin position="139"/>
        <end position="233"/>
    </location>
</feature>
<dbReference type="PANTHER" id="PTHR21666">
    <property type="entry name" value="PEPTIDASE-RELATED"/>
    <property type="match status" value="1"/>
</dbReference>
<dbReference type="Pfam" id="PF01551">
    <property type="entry name" value="Peptidase_M23"/>
    <property type="match status" value="1"/>
</dbReference>
<dbReference type="PANTHER" id="PTHR21666:SF270">
    <property type="entry name" value="MUREIN HYDROLASE ACTIVATOR ENVC"/>
    <property type="match status" value="1"/>
</dbReference>
<protein>
    <submittedName>
        <fullName evidence="3">M23 family metallopeptidase</fullName>
    </submittedName>
</protein>
<organism evidence="3 4">
    <name type="scientific">Rhodococcus ruber</name>
    <dbReference type="NCBI Taxonomy" id="1830"/>
    <lineage>
        <taxon>Bacteria</taxon>
        <taxon>Bacillati</taxon>
        <taxon>Actinomycetota</taxon>
        <taxon>Actinomycetes</taxon>
        <taxon>Mycobacteriales</taxon>
        <taxon>Nocardiaceae</taxon>
        <taxon>Rhodococcus</taxon>
    </lineage>
</organism>
<dbReference type="InterPro" id="IPR011055">
    <property type="entry name" value="Dup_hybrid_motif"/>
</dbReference>
<name>A0ABT4MDQ6_9NOCA</name>
<dbReference type="RefSeq" id="WP_269603933.1">
    <property type="nucleotide sequence ID" value="NZ_JAPWIJ010000004.1"/>
</dbReference>
<evidence type="ECO:0000259" key="2">
    <source>
        <dbReference type="Pfam" id="PF01551"/>
    </source>
</evidence>
<dbReference type="Gene3D" id="2.70.70.10">
    <property type="entry name" value="Glucose Permease (Domain IIA)"/>
    <property type="match status" value="1"/>
</dbReference>
<proteinExistence type="predicted"/>
<gene>
    <name evidence="3" type="ORF">O4220_10625</name>
</gene>
<evidence type="ECO:0000256" key="1">
    <source>
        <dbReference type="SAM" id="SignalP"/>
    </source>
</evidence>
<dbReference type="EMBL" id="JAPWIJ010000004">
    <property type="protein sequence ID" value="MCZ4518973.1"/>
    <property type="molecule type" value="Genomic_DNA"/>
</dbReference>
<keyword evidence="1" id="KW-0732">Signal</keyword>
<evidence type="ECO:0000313" key="4">
    <source>
        <dbReference type="Proteomes" id="UP001081071"/>
    </source>
</evidence>
<sequence>MGRRMHRVIAGSILSAALCIGTTGVLSPAVATAQPTIELPQIPIPQPDAQQRAAILAAVLDATGVLINQVAAIVLDGDVLSAPDSPDAPSTVDVPEIELPTPPPTVGLGGAVLPIDAGKYRITSGYGGRNNPTGNGAQYHQGVDLAADSGTPIHAVTGGTVVQAGDAGDGYGKLVRVKSGNTETYYGHQSSLAVSVGDEVAPGDVLGAVGSTGNSTGPHLHFEVRNNGSSIEPVAYLKTLGIDPSLYQTRDRS</sequence>
<dbReference type="InterPro" id="IPR050570">
    <property type="entry name" value="Cell_wall_metabolism_enzyme"/>
</dbReference>
<dbReference type="CDD" id="cd12797">
    <property type="entry name" value="M23_peptidase"/>
    <property type="match status" value="1"/>
</dbReference>
<feature type="signal peptide" evidence="1">
    <location>
        <begin position="1"/>
        <end position="33"/>
    </location>
</feature>
<accession>A0ABT4MDQ6</accession>
<dbReference type="InterPro" id="IPR016047">
    <property type="entry name" value="M23ase_b-sheet_dom"/>
</dbReference>
<dbReference type="Proteomes" id="UP001081071">
    <property type="component" value="Unassembled WGS sequence"/>
</dbReference>
<comment type="caution">
    <text evidence="3">The sequence shown here is derived from an EMBL/GenBank/DDBJ whole genome shotgun (WGS) entry which is preliminary data.</text>
</comment>
<reference evidence="3" key="1">
    <citation type="submission" date="2022-12" db="EMBL/GenBank/DDBJ databases">
        <authorList>
            <person name="Krivoruchko A.V."/>
            <person name="Elkin A."/>
        </authorList>
    </citation>
    <scope>NUCLEOTIDE SEQUENCE</scope>
    <source>
        <strain evidence="3">IEGM 1391</strain>
    </source>
</reference>
<dbReference type="SUPFAM" id="SSF51261">
    <property type="entry name" value="Duplicated hybrid motif"/>
    <property type="match status" value="1"/>
</dbReference>
<evidence type="ECO:0000313" key="3">
    <source>
        <dbReference type="EMBL" id="MCZ4518973.1"/>
    </source>
</evidence>
<feature type="chain" id="PRO_5045328065" evidence="1">
    <location>
        <begin position="34"/>
        <end position="253"/>
    </location>
</feature>